<name>A0A6N2L9P9_SALVM</name>
<feature type="chain" id="PRO_5026752947" evidence="1">
    <location>
        <begin position="25"/>
        <end position="196"/>
    </location>
</feature>
<sequence length="196" mass="21985">MELKYSIATTFLLCLLLVTPYNISRVGSDAADSEVYGIDYRGPETHSSLVTLVTGLRIHQDTVKTSHKPQGSRGDDRGEQVRPCIYITKVQINHLNDALVFIPNDYTMLAHVKRILEGNTRTLDWEKRIVEDGKMVFIKKNLLADCCSAVGNENGVRFWTDFWIGNTTSGIDSTSPSTVAEIYSGRLLLHRSRLIP</sequence>
<accession>A0A6N2L9P9</accession>
<evidence type="ECO:0000256" key="1">
    <source>
        <dbReference type="SAM" id="SignalP"/>
    </source>
</evidence>
<organism evidence="2">
    <name type="scientific">Salix viminalis</name>
    <name type="common">Common osier</name>
    <name type="synonym">Basket willow</name>
    <dbReference type="NCBI Taxonomy" id="40686"/>
    <lineage>
        <taxon>Eukaryota</taxon>
        <taxon>Viridiplantae</taxon>
        <taxon>Streptophyta</taxon>
        <taxon>Embryophyta</taxon>
        <taxon>Tracheophyta</taxon>
        <taxon>Spermatophyta</taxon>
        <taxon>Magnoliopsida</taxon>
        <taxon>eudicotyledons</taxon>
        <taxon>Gunneridae</taxon>
        <taxon>Pentapetalae</taxon>
        <taxon>rosids</taxon>
        <taxon>fabids</taxon>
        <taxon>Malpighiales</taxon>
        <taxon>Salicaceae</taxon>
        <taxon>Saliceae</taxon>
        <taxon>Salix</taxon>
    </lineage>
</organism>
<feature type="signal peptide" evidence="1">
    <location>
        <begin position="1"/>
        <end position="24"/>
    </location>
</feature>
<dbReference type="AlphaFoldDB" id="A0A6N2L9P9"/>
<keyword evidence="1" id="KW-0732">Signal</keyword>
<evidence type="ECO:0000313" key="2">
    <source>
        <dbReference type="EMBL" id="VFU37683.1"/>
    </source>
</evidence>
<protein>
    <submittedName>
        <fullName evidence="2">Uncharacterized protein</fullName>
    </submittedName>
</protein>
<proteinExistence type="predicted"/>
<reference evidence="2" key="1">
    <citation type="submission" date="2019-03" db="EMBL/GenBank/DDBJ databases">
        <authorList>
            <person name="Mank J."/>
            <person name="Almeida P."/>
        </authorList>
    </citation>
    <scope>NUCLEOTIDE SEQUENCE</scope>
    <source>
        <strain evidence="2">78183</strain>
    </source>
</reference>
<gene>
    <name evidence="2" type="ORF">SVIM_LOCUS201020</name>
</gene>
<dbReference type="EMBL" id="CAADRP010001324">
    <property type="protein sequence ID" value="VFU37683.1"/>
    <property type="molecule type" value="Genomic_DNA"/>
</dbReference>